<sequence length="109" mass="12221">MAEETIYLCNFRVSVDGDWLCLKELSDVRLELQHSTSMDQGADDQFDGRLNAQPSYACSMKVMPLLHGLNRTVNGSRPDDNREGEPPERVQAAHQRTDRLLPGSRPHAG</sequence>
<evidence type="ECO:0000256" key="1">
    <source>
        <dbReference type="SAM" id="MobiDB-lite"/>
    </source>
</evidence>
<dbReference type="Proteomes" id="UP000762676">
    <property type="component" value="Unassembled WGS sequence"/>
</dbReference>
<accession>A0AAV4E839</accession>
<dbReference type="AlphaFoldDB" id="A0AAV4E839"/>
<gene>
    <name evidence="2" type="ORF">ElyMa_003456000</name>
</gene>
<dbReference type="EMBL" id="BMAT01007086">
    <property type="protein sequence ID" value="GFR57412.1"/>
    <property type="molecule type" value="Genomic_DNA"/>
</dbReference>
<organism evidence="2 3">
    <name type="scientific">Elysia marginata</name>
    <dbReference type="NCBI Taxonomy" id="1093978"/>
    <lineage>
        <taxon>Eukaryota</taxon>
        <taxon>Metazoa</taxon>
        <taxon>Spiralia</taxon>
        <taxon>Lophotrochozoa</taxon>
        <taxon>Mollusca</taxon>
        <taxon>Gastropoda</taxon>
        <taxon>Heterobranchia</taxon>
        <taxon>Euthyneura</taxon>
        <taxon>Panpulmonata</taxon>
        <taxon>Sacoglossa</taxon>
        <taxon>Placobranchoidea</taxon>
        <taxon>Plakobranchidae</taxon>
        <taxon>Elysia</taxon>
    </lineage>
</organism>
<evidence type="ECO:0000313" key="2">
    <source>
        <dbReference type="EMBL" id="GFR57412.1"/>
    </source>
</evidence>
<keyword evidence="3" id="KW-1185">Reference proteome</keyword>
<reference evidence="2 3" key="1">
    <citation type="journal article" date="2021" name="Elife">
        <title>Chloroplast acquisition without the gene transfer in kleptoplastic sea slugs, Plakobranchus ocellatus.</title>
        <authorList>
            <person name="Maeda T."/>
            <person name="Takahashi S."/>
            <person name="Yoshida T."/>
            <person name="Shimamura S."/>
            <person name="Takaki Y."/>
            <person name="Nagai Y."/>
            <person name="Toyoda A."/>
            <person name="Suzuki Y."/>
            <person name="Arimoto A."/>
            <person name="Ishii H."/>
            <person name="Satoh N."/>
            <person name="Nishiyama T."/>
            <person name="Hasebe M."/>
            <person name="Maruyama T."/>
            <person name="Minagawa J."/>
            <person name="Obokata J."/>
            <person name="Shigenobu S."/>
        </authorList>
    </citation>
    <scope>NUCLEOTIDE SEQUENCE [LARGE SCALE GENOMIC DNA]</scope>
</reference>
<feature type="region of interest" description="Disordered" evidence="1">
    <location>
        <begin position="70"/>
        <end position="109"/>
    </location>
</feature>
<comment type="caution">
    <text evidence="2">The sequence shown here is derived from an EMBL/GenBank/DDBJ whole genome shotgun (WGS) entry which is preliminary data.</text>
</comment>
<proteinExistence type="predicted"/>
<evidence type="ECO:0000313" key="3">
    <source>
        <dbReference type="Proteomes" id="UP000762676"/>
    </source>
</evidence>
<name>A0AAV4E839_9GAST</name>
<protein>
    <submittedName>
        <fullName evidence="2">Protein RUFY3</fullName>
    </submittedName>
</protein>
<feature type="compositionally biased region" description="Basic and acidic residues" evidence="1">
    <location>
        <begin position="77"/>
        <end position="88"/>
    </location>
</feature>